<name>A0AA38FH82_TAXCH</name>
<organism evidence="3 4">
    <name type="scientific">Taxus chinensis</name>
    <name type="common">Chinese yew</name>
    <name type="synonym">Taxus wallichiana var. chinensis</name>
    <dbReference type="NCBI Taxonomy" id="29808"/>
    <lineage>
        <taxon>Eukaryota</taxon>
        <taxon>Viridiplantae</taxon>
        <taxon>Streptophyta</taxon>
        <taxon>Embryophyta</taxon>
        <taxon>Tracheophyta</taxon>
        <taxon>Spermatophyta</taxon>
        <taxon>Pinopsida</taxon>
        <taxon>Pinidae</taxon>
        <taxon>Conifers II</taxon>
        <taxon>Cupressales</taxon>
        <taxon>Taxaceae</taxon>
        <taxon>Taxus</taxon>
    </lineage>
</organism>
<keyword evidence="2" id="KW-0732">Signal</keyword>
<feature type="region of interest" description="Disordered" evidence="1">
    <location>
        <begin position="50"/>
        <end position="72"/>
    </location>
</feature>
<evidence type="ECO:0000313" key="3">
    <source>
        <dbReference type="EMBL" id="KAH9301466.1"/>
    </source>
</evidence>
<evidence type="ECO:0000313" key="4">
    <source>
        <dbReference type="Proteomes" id="UP000824469"/>
    </source>
</evidence>
<sequence>SAFIITVLMMFMTIRPAGRPIITEFHFVTLITAPLRLEGFDEGGGIGISPGMGCGSGGESASYAPYLDRFDR</sequence>
<feature type="non-terminal residue" evidence="3">
    <location>
        <position position="72"/>
    </location>
</feature>
<keyword evidence="4" id="KW-1185">Reference proteome</keyword>
<reference evidence="3 4" key="1">
    <citation type="journal article" date="2021" name="Nat. Plants">
        <title>The Taxus genome provides insights into paclitaxel biosynthesis.</title>
        <authorList>
            <person name="Xiong X."/>
            <person name="Gou J."/>
            <person name="Liao Q."/>
            <person name="Li Y."/>
            <person name="Zhou Q."/>
            <person name="Bi G."/>
            <person name="Li C."/>
            <person name="Du R."/>
            <person name="Wang X."/>
            <person name="Sun T."/>
            <person name="Guo L."/>
            <person name="Liang H."/>
            <person name="Lu P."/>
            <person name="Wu Y."/>
            <person name="Zhang Z."/>
            <person name="Ro D.K."/>
            <person name="Shang Y."/>
            <person name="Huang S."/>
            <person name="Yan J."/>
        </authorList>
    </citation>
    <scope>NUCLEOTIDE SEQUENCE [LARGE SCALE GENOMIC DNA]</scope>
    <source>
        <strain evidence="3">Ta-2019</strain>
    </source>
</reference>
<gene>
    <name evidence="3" type="ORF">KI387_013049</name>
</gene>
<feature type="signal peptide" evidence="2">
    <location>
        <begin position="1"/>
        <end position="18"/>
    </location>
</feature>
<feature type="chain" id="PRO_5041467141" evidence="2">
    <location>
        <begin position="19"/>
        <end position="72"/>
    </location>
</feature>
<protein>
    <submittedName>
        <fullName evidence="3">Uncharacterized protein</fullName>
    </submittedName>
</protein>
<evidence type="ECO:0000256" key="1">
    <source>
        <dbReference type="SAM" id="MobiDB-lite"/>
    </source>
</evidence>
<dbReference type="AlphaFoldDB" id="A0AA38FH82"/>
<dbReference type="EMBL" id="JAHRHJ020000009">
    <property type="protein sequence ID" value="KAH9301466.1"/>
    <property type="molecule type" value="Genomic_DNA"/>
</dbReference>
<evidence type="ECO:0000256" key="2">
    <source>
        <dbReference type="SAM" id="SignalP"/>
    </source>
</evidence>
<dbReference type="Proteomes" id="UP000824469">
    <property type="component" value="Unassembled WGS sequence"/>
</dbReference>
<accession>A0AA38FH82</accession>
<proteinExistence type="predicted"/>
<comment type="caution">
    <text evidence="3">The sequence shown here is derived from an EMBL/GenBank/DDBJ whole genome shotgun (WGS) entry which is preliminary data.</text>
</comment>
<feature type="non-terminal residue" evidence="3">
    <location>
        <position position="1"/>
    </location>
</feature>